<keyword evidence="3" id="KW-1185">Reference proteome</keyword>
<dbReference type="Gene3D" id="3.40.50.1820">
    <property type="entry name" value="alpha/beta hydrolase"/>
    <property type="match status" value="1"/>
</dbReference>
<reference evidence="2 3" key="1">
    <citation type="submission" date="2019-03" db="EMBL/GenBank/DDBJ databases">
        <title>The genome sequence of a newly discovered highly antifungal drug resistant Aspergillus species, Aspergillus tanneri NIH 1004.</title>
        <authorList>
            <person name="Mounaud S."/>
            <person name="Singh I."/>
            <person name="Joardar V."/>
            <person name="Pakala S."/>
            <person name="Pakala S."/>
            <person name="Venepally P."/>
            <person name="Hoover J."/>
            <person name="Nierman W."/>
            <person name="Chung J."/>
            <person name="Losada L."/>
        </authorList>
    </citation>
    <scope>NUCLEOTIDE SEQUENCE [LARGE SCALE GENOMIC DNA]</scope>
    <source>
        <strain evidence="2 3">NIH1004</strain>
    </source>
</reference>
<dbReference type="InterPro" id="IPR013094">
    <property type="entry name" value="AB_hydrolase_3"/>
</dbReference>
<dbReference type="Proteomes" id="UP000308092">
    <property type="component" value="Unassembled WGS sequence"/>
</dbReference>
<proteinExistence type="predicted"/>
<dbReference type="SUPFAM" id="SSF53474">
    <property type="entry name" value="alpha/beta-Hydrolases"/>
    <property type="match status" value="1"/>
</dbReference>
<dbReference type="Pfam" id="PF07859">
    <property type="entry name" value="Abhydrolase_3"/>
    <property type="match status" value="1"/>
</dbReference>
<dbReference type="EMBL" id="SOSA01001173">
    <property type="protein sequence ID" value="THC87507.1"/>
    <property type="molecule type" value="Genomic_DNA"/>
</dbReference>
<name>A0A4S3J0S5_9EURO</name>
<accession>A0A4S3J0S5</accession>
<dbReference type="InterPro" id="IPR029058">
    <property type="entry name" value="AB_hydrolase_fold"/>
</dbReference>
<comment type="caution">
    <text evidence="2">The sequence shown here is derived from an EMBL/GenBank/DDBJ whole genome shotgun (WGS) entry which is preliminary data.</text>
</comment>
<dbReference type="STRING" id="1220188.A0A4S3J0S5"/>
<protein>
    <recommendedName>
        <fullName evidence="1">Alpha/beta hydrolase fold-3 domain-containing protein</fullName>
    </recommendedName>
</protein>
<dbReference type="VEuPathDB" id="FungiDB:EYZ11_013049"/>
<dbReference type="GO" id="GO:0016787">
    <property type="term" value="F:hydrolase activity"/>
    <property type="evidence" value="ECO:0007669"/>
    <property type="project" value="InterPro"/>
</dbReference>
<organism evidence="2 3">
    <name type="scientific">Aspergillus tanneri</name>
    <dbReference type="NCBI Taxonomy" id="1220188"/>
    <lineage>
        <taxon>Eukaryota</taxon>
        <taxon>Fungi</taxon>
        <taxon>Dikarya</taxon>
        <taxon>Ascomycota</taxon>
        <taxon>Pezizomycotina</taxon>
        <taxon>Eurotiomycetes</taxon>
        <taxon>Eurotiomycetidae</taxon>
        <taxon>Eurotiales</taxon>
        <taxon>Aspergillaceae</taxon>
        <taxon>Aspergillus</taxon>
        <taxon>Aspergillus subgen. Circumdati</taxon>
    </lineage>
</organism>
<sequence length="142" mass="16196">MSSHQKSKFDGFERTDLVYITVADHKVAEERRGGAHINVPVLVYHGGGFVGDRLYEPWWSDWLLELALAQSAMIVAPDYRLLPEATGADIMDDMDAFWTWFLRSLPSVAESQSWNVRPNADRAICARHSAKRRRNDCVAFRS</sequence>
<evidence type="ECO:0000313" key="3">
    <source>
        <dbReference type="Proteomes" id="UP000308092"/>
    </source>
</evidence>
<gene>
    <name evidence="2" type="ORF">EYZ11_013049</name>
</gene>
<feature type="domain" description="Alpha/beta hydrolase fold-3" evidence="1">
    <location>
        <begin position="41"/>
        <end position="104"/>
    </location>
</feature>
<dbReference type="AlphaFoldDB" id="A0A4S3J0S5"/>
<evidence type="ECO:0000313" key="2">
    <source>
        <dbReference type="EMBL" id="THC87507.1"/>
    </source>
</evidence>
<evidence type="ECO:0000259" key="1">
    <source>
        <dbReference type="Pfam" id="PF07859"/>
    </source>
</evidence>